<evidence type="ECO:0000313" key="2">
    <source>
        <dbReference type="EMBL" id="ERJ96412.1"/>
    </source>
</evidence>
<dbReference type="EMBL" id="AWVF01000151">
    <property type="protein sequence ID" value="ERJ96412.1"/>
    <property type="molecule type" value="Genomic_DNA"/>
</dbReference>
<dbReference type="AlphaFoldDB" id="U2KVU1"/>
<keyword evidence="1" id="KW-0812">Transmembrane</keyword>
<proteinExistence type="predicted"/>
<accession>U2KVU1</accession>
<evidence type="ECO:0000256" key="1">
    <source>
        <dbReference type="SAM" id="Phobius"/>
    </source>
</evidence>
<sequence>MFLLQHYYIITKNIFIITWFFRSVNRISRVKRKNLSTYHIKNAKNPKIPENRLHSLRISIIIEKNCVSAIKAMSVQD</sequence>
<keyword evidence="1" id="KW-1133">Transmembrane helix</keyword>
<gene>
    <name evidence="2" type="ORF">RUMCAL_01214</name>
</gene>
<comment type="caution">
    <text evidence="2">The sequence shown here is derived from an EMBL/GenBank/DDBJ whole genome shotgun (WGS) entry which is preliminary data.</text>
</comment>
<dbReference type="STRING" id="411473.RUMCAL_01214"/>
<organism evidence="2 3">
    <name type="scientific">Ruminococcus callidus ATCC 27760</name>
    <dbReference type="NCBI Taxonomy" id="411473"/>
    <lineage>
        <taxon>Bacteria</taxon>
        <taxon>Bacillati</taxon>
        <taxon>Bacillota</taxon>
        <taxon>Clostridia</taxon>
        <taxon>Eubacteriales</taxon>
        <taxon>Oscillospiraceae</taxon>
        <taxon>Ruminococcus</taxon>
    </lineage>
</organism>
<feature type="transmembrane region" description="Helical" evidence="1">
    <location>
        <begin position="6"/>
        <end position="24"/>
    </location>
</feature>
<reference evidence="2 3" key="1">
    <citation type="submission" date="2013-07" db="EMBL/GenBank/DDBJ databases">
        <authorList>
            <person name="Weinstock G."/>
            <person name="Sodergren E."/>
            <person name="Wylie T."/>
            <person name="Fulton L."/>
            <person name="Fulton R."/>
            <person name="Fronick C."/>
            <person name="O'Laughlin M."/>
            <person name="Godfrey J."/>
            <person name="Miner T."/>
            <person name="Herter B."/>
            <person name="Appelbaum E."/>
            <person name="Cordes M."/>
            <person name="Lek S."/>
            <person name="Wollam A."/>
            <person name="Pepin K.H."/>
            <person name="Palsikar V.B."/>
            <person name="Mitreva M."/>
            <person name="Wilson R.K."/>
        </authorList>
    </citation>
    <scope>NUCLEOTIDE SEQUENCE [LARGE SCALE GENOMIC DNA]</scope>
    <source>
        <strain evidence="2 3">ATCC 27760</strain>
    </source>
</reference>
<protein>
    <submittedName>
        <fullName evidence="2">Uncharacterized protein</fullName>
    </submittedName>
</protein>
<name>U2KVU1_9FIRM</name>
<dbReference type="Proteomes" id="UP000016662">
    <property type="component" value="Unassembled WGS sequence"/>
</dbReference>
<keyword evidence="1" id="KW-0472">Membrane</keyword>
<dbReference type="HOGENOM" id="CLU_2635881_0_0_9"/>
<keyword evidence="3" id="KW-1185">Reference proteome</keyword>
<evidence type="ECO:0000313" key="3">
    <source>
        <dbReference type="Proteomes" id="UP000016662"/>
    </source>
</evidence>